<dbReference type="InterPro" id="IPR008921">
    <property type="entry name" value="DNA_pol3_clamp-load_cplx_C"/>
</dbReference>
<comment type="similarity">
    <text evidence="7">Belongs to the DNA polymerase HolA subunit family.</text>
</comment>
<evidence type="ECO:0000313" key="11">
    <source>
        <dbReference type="Proteomes" id="UP000248863"/>
    </source>
</evidence>
<dbReference type="Gene3D" id="1.10.8.60">
    <property type="match status" value="1"/>
</dbReference>
<dbReference type="InterPro" id="IPR005790">
    <property type="entry name" value="DNA_polIII_delta"/>
</dbReference>
<dbReference type="PANTHER" id="PTHR34388">
    <property type="entry name" value="DNA POLYMERASE III SUBUNIT DELTA"/>
    <property type="match status" value="1"/>
</dbReference>
<dbReference type="EMBL" id="NPEU01000170">
    <property type="protein sequence ID" value="RAI37663.1"/>
    <property type="molecule type" value="Genomic_DNA"/>
</dbReference>
<keyword evidence="6" id="KW-0239">DNA-directed DNA polymerase</keyword>
<evidence type="ECO:0000256" key="4">
    <source>
        <dbReference type="ARBA" id="ARBA00022695"/>
    </source>
</evidence>
<dbReference type="InterPro" id="IPR010372">
    <property type="entry name" value="DNA_pol3_delta_N"/>
</dbReference>
<evidence type="ECO:0000313" key="10">
    <source>
        <dbReference type="EMBL" id="RAI37663.1"/>
    </source>
</evidence>
<proteinExistence type="inferred from homology"/>
<dbReference type="OrthoDB" id="9804983at2"/>
<evidence type="ECO:0000259" key="9">
    <source>
        <dbReference type="Pfam" id="PF06144"/>
    </source>
</evidence>
<dbReference type="SUPFAM" id="SSF52540">
    <property type="entry name" value="P-loop containing nucleoside triphosphate hydrolases"/>
    <property type="match status" value="1"/>
</dbReference>
<dbReference type="RefSeq" id="WP_111358023.1">
    <property type="nucleotide sequence ID" value="NZ_NHSK01000153.1"/>
</dbReference>
<organism evidence="10 11">
    <name type="scientific">Rhodoplanes elegans</name>
    <dbReference type="NCBI Taxonomy" id="29408"/>
    <lineage>
        <taxon>Bacteria</taxon>
        <taxon>Pseudomonadati</taxon>
        <taxon>Pseudomonadota</taxon>
        <taxon>Alphaproteobacteria</taxon>
        <taxon>Hyphomicrobiales</taxon>
        <taxon>Nitrobacteraceae</taxon>
        <taxon>Rhodoplanes</taxon>
    </lineage>
</organism>
<evidence type="ECO:0000256" key="1">
    <source>
        <dbReference type="ARBA" id="ARBA00012417"/>
    </source>
</evidence>
<dbReference type="SUPFAM" id="SSF48019">
    <property type="entry name" value="post-AAA+ oligomerization domain-like"/>
    <property type="match status" value="1"/>
</dbReference>
<dbReference type="GO" id="GO:0009360">
    <property type="term" value="C:DNA polymerase III complex"/>
    <property type="evidence" value="ECO:0007669"/>
    <property type="project" value="InterPro"/>
</dbReference>
<keyword evidence="5" id="KW-0235">DNA replication</keyword>
<dbReference type="InterPro" id="IPR027417">
    <property type="entry name" value="P-loop_NTPase"/>
</dbReference>
<dbReference type="NCBIfam" id="TIGR01128">
    <property type="entry name" value="holA"/>
    <property type="match status" value="1"/>
</dbReference>
<comment type="catalytic activity">
    <reaction evidence="8">
        <text>DNA(n) + a 2'-deoxyribonucleoside 5'-triphosphate = DNA(n+1) + diphosphate</text>
        <dbReference type="Rhea" id="RHEA:22508"/>
        <dbReference type="Rhea" id="RHEA-COMP:17339"/>
        <dbReference type="Rhea" id="RHEA-COMP:17340"/>
        <dbReference type="ChEBI" id="CHEBI:33019"/>
        <dbReference type="ChEBI" id="CHEBI:61560"/>
        <dbReference type="ChEBI" id="CHEBI:173112"/>
        <dbReference type="EC" id="2.7.7.7"/>
    </reaction>
</comment>
<accession>A0A327KJ59</accession>
<keyword evidence="3" id="KW-0808">Transferase</keyword>
<dbReference type="GO" id="GO:0003677">
    <property type="term" value="F:DNA binding"/>
    <property type="evidence" value="ECO:0007669"/>
    <property type="project" value="InterPro"/>
</dbReference>
<evidence type="ECO:0000256" key="3">
    <source>
        <dbReference type="ARBA" id="ARBA00022679"/>
    </source>
</evidence>
<dbReference type="GO" id="GO:0006261">
    <property type="term" value="P:DNA-templated DNA replication"/>
    <property type="evidence" value="ECO:0007669"/>
    <property type="project" value="TreeGrafter"/>
</dbReference>
<dbReference type="Gene3D" id="3.40.50.300">
    <property type="entry name" value="P-loop containing nucleotide triphosphate hydrolases"/>
    <property type="match status" value="1"/>
</dbReference>
<feature type="domain" description="DNA polymerase III delta N-terminal" evidence="9">
    <location>
        <begin position="24"/>
        <end position="116"/>
    </location>
</feature>
<gene>
    <name evidence="10" type="ORF">CH338_15365</name>
</gene>
<dbReference type="PANTHER" id="PTHR34388:SF1">
    <property type="entry name" value="DNA POLYMERASE III SUBUNIT DELTA"/>
    <property type="match status" value="1"/>
</dbReference>
<dbReference type="Pfam" id="PF06144">
    <property type="entry name" value="DNA_pol3_delta"/>
    <property type="match status" value="1"/>
</dbReference>
<keyword evidence="11" id="KW-1185">Reference proteome</keyword>
<name>A0A327KJ59_9BRAD</name>
<dbReference type="EC" id="2.7.7.7" evidence="1"/>
<dbReference type="AlphaFoldDB" id="A0A327KJ59"/>
<comment type="caution">
    <text evidence="10">The sequence shown here is derived from an EMBL/GenBank/DDBJ whole genome shotgun (WGS) entry which is preliminary data.</text>
</comment>
<dbReference type="Gene3D" id="1.20.272.10">
    <property type="match status" value="1"/>
</dbReference>
<sequence>MTALKGSEIDAYVGRPDAGRPIALVYGPDAGLVRERVEALIKASVDDPNDPFALVRLDGDAIEPGRIAEEAHTVPLFGGRRAVWIKAGRSNLAPTVEALASDPPRDCRVIVEAGDLRKDAAIRLVCEKARTAVALPCYVDGDADLARLIDQEMKAAGLTIADDAKMLLVSLIGGDRQASRGELKKLALYGHGRGRIEVDDVLAVIADGAALALDDVINAVFAGKPAAFDAEFARARAAGTHPDRLVTTALRHAAQLHRARVAIDTGRPAQDALREGFRGLFFRREPAVRAALAAWTTPRLAQVMTDLAETATAVRRQADLADALCHRALLQTALRARQKR</sequence>
<reference evidence="10 11" key="1">
    <citation type="submission" date="2017-07" db="EMBL/GenBank/DDBJ databases">
        <title>Draft Genome Sequences of Select Purple Nonsulfur Bacteria.</title>
        <authorList>
            <person name="Lasarre B."/>
            <person name="Mckinlay J.B."/>
        </authorList>
    </citation>
    <scope>NUCLEOTIDE SEQUENCE [LARGE SCALE GENOMIC DNA]</scope>
    <source>
        <strain evidence="10 11">DSM 11907</strain>
    </source>
</reference>
<evidence type="ECO:0000256" key="2">
    <source>
        <dbReference type="ARBA" id="ARBA00017703"/>
    </source>
</evidence>
<evidence type="ECO:0000256" key="7">
    <source>
        <dbReference type="ARBA" id="ARBA00034754"/>
    </source>
</evidence>
<keyword evidence="4" id="KW-0548">Nucleotidyltransferase</keyword>
<protein>
    <recommendedName>
        <fullName evidence="2">DNA polymerase III subunit delta</fullName>
        <ecNumber evidence="1">2.7.7.7</ecNumber>
    </recommendedName>
</protein>
<dbReference type="Proteomes" id="UP000248863">
    <property type="component" value="Unassembled WGS sequence"/>
</dbReference>
<evidence type="ECO:0000256" key="6">
    <source>
        <dbReference type="ARBA" id="ARBA00022932"/>
    </source>
</evidence>
<evidence type="ECO:0000256" key="5">
    <source>
        <dbReference type="ARBA" id="ARBA00022705"/>
    </source>
</evidence>
<evidence type="ECO:0000256" key="8">
    <source>
        <dbReference type="ARBA" id="ARBA00049244"/>
    </source>
</evidence>
<dbReference type="GO" id="GO:0003887">
    <property type="term" value="F:DNA-directed DNA polymerase activity"/>
    <property type="evidence" value="ECO:0007669"/>
    <property type="project" value="UniProtKB-KW"/>
</dbReference>